<dbReference type="EMBL" id="LR796237">
    <property type="protein sequence ID" value="CAB4130083.1"/>
    <property type="molecule type" value="Genomic_DNA"/>
</dbReference>
<name>A0A6J5L9W3_9CAUD</name>
<reference evidence="1" key="1">
    <citation type="submission" date="2020-04" db="EMBL/GenBank/DDBJ databases">
        <authorList>
            <person name="Chiriac C."/>
            <person name="Salcher M."/>
            <person name="Ghai R."/>
            <person name="Kavagutti S V."/>
        </authorList>
    </citation>
    <scope>NUCLEOTIDE SEQUENCE</scope>
</reference>
<protein>
    <submittedName>
        <fullName evidence="1">Uncharacterized protein</fullName>
    </submittedName>
</protein>
<proteinExistence type="predicted"/>
<organism evidence="1">
    <name type="scientific">uncultured Caudovirales phage</name>
    <dbReference type="NCBI Taxonomy" id="2100421"/>
    <lineage>
        <taxon>Viruses</taxon>
        <taxon>Duplodnaviria</taxon>
        <taxon>Heunggongvirae</taxon>
        <taxon>Uroviricota</taxon>
        <taxon>Caudoviricetes</taxon>
        <taxon>Peduoviridae</taxon>
        <taxon>Maltschvirus</taxon>
        <taxon>Maltschvirus maltsch</taxon>
    </lineage>
</organism>
<evidence type="ECO:0000313" key="1">
    <source>
        <dbReference type="EMBL" id="CAB4130083.1"/>
    </source>
</evidence>
<sequence length="97" mass="10723">MQATQAQADFIGETINAYLASMMQAACVNDNFLEEQAQCEHIEYNLRALNEFLIDRDIGKLVRALNSQSNKQGILRSIVQAEVGLTPVVLGKALVTR</sequence>
<accession>A0A6J5L9W3</accession>
<gene>
    <name evidence="1" type="ORF">UFOVP116_261</name>
</gene>